<keyword evidence="1" id="KW-0732">Signal</keyword>
<dbReference type="InterPro" id="IPR029030">
    <property type="entry name" value="Caspase-like_dom_sf"/>
</dbReference>
<feature type="non-terminal residue" evidence="4">
    <location>
        <position position="1092"/>
    </location>
</feature>
<dbReference type="InterPro" id="IPR038490">
    <property type="entry name" value="Gingipain_propep_sf"/>
</dbReference>
<dbReference type="GO" id="GO:0006508">
    <property type="term" value="P:proteolysis"/>
    <property type="evidence" value="ECO:0007669"/>
    <property type="project" value="InterPro"/>
</dbReference>
<dbReference type="Gene3D" id="3.40.50.1460">
    <property type="match status" value="1"/>
</dbReference>
<protein>
    <recommendedName>
        <fullName evidence="3">CUB domain-containing protein</fullName>
    </recommendedName>
</protein>
<evidence type="ECO:0000256" key="2">
    <source>
        <dbReference type="ARBA" id="ARBA00023157"/>
    </source>
</evidence>
<reference evidence="4 5" key="1">
    <citation type="submission" date="2018-06" db="EMBL/GenBank/DDBJ databases">
        <title>Extensive metabolic versatility and redundancy in microbially diverse, dynamic hydrothermal sediments.</title>
        <authorList>
            <person name="Dombrowski N."/>
            <person name="Teske A."/>
            <person name="Baker B.J."/>
        </authorList>
    </citation>
    <scope>NUCLEOTIDE SEQUENCE [LARGE SCALE GENOMIC DNA]</scope>
    <source>
        <strain evidence="4">B10_G13</strain>
    </source>
</reference>
<dbReference type="AlphaFoldDB" id="A0A660SJF7"/>
<dbReference type="Proteomes" id="UP000271125">
    <property type="component" value="Unassembled WGS sequence"/>
</dbReference>
<evidence type="ECO:0000259" key="3">
    <source>
        <dbReference type="SMART" id="SM00042"/>
    </source>
</evidence>
<dbReference type="Pfam" id="PF01364">
    <property type="entry name" value="Peptidase_C25"/>
    <property type="match status" value="1"/>
</dbReference>
<dbReference type="Gene3D" id="2.60.120.290">
    <property type="entry name" value="Spermadhesin, CUB domain"/>
    <property type="match status" value="2"/>
</dbReference>
<sequence length="1092" mass="123882">MIISKKIPRIFILMLVLPIICFAGEITKTFEYFLKDIKVKTVREYDYLTLKDYTNFQDPGKPSLPYQSFKFVIPASAVLTDVEIIGSEAIWLEGKYLIFPCQNPVPVSSSNKHQFTEPDRLIYELNEPYPVELLKKLPVGNMNGFRIVQFHLFPVLYLPKEQKVKLYKSMTVRISFRENEYPVISKGEKQIENFGNVVKSIVENPEDVDEYSPNISKSGFSLVNTNKPIKGVEIKGKTKISAIPKSQSLTNDNKTMIKKVDEEFVKKQKREGIKNPTSEFVIHKPYLEASHPEIPQKTAQDAVDNAYISSPHPYQNSMNQSYYVYGPPENNWMCIHFSQIITESGWDTVYVYDNDGTLLNTYSGSYSADWSNWGDGPTFRIEFVSDGSNTDYGFDVDYIQVGGVCSYENSQHPYAPNTNESIDMYGPAYDYLGMLCFKYDSIHTETNYDKVYCYDKDNSTVLNTWTGVYDNVWSDWSSYNSSYTTKPHERSKLTSDVSAQYYGWLVNYYNYNRQNSVESAHNYPNDADQTYYVYGPQDQGSIQMRVHFSKLYTESGFDYVKLYDSNDNLINSYSGNQGTDLWSDWGDGNYIKVVLTSDNSVPKWGFKIDQYEWQVSGGGQANLTSYTPSGWDYPIVPSSVSGTHTVGPNLQGGATTYIDWAIINDGDATAKPLFYTYLYSDGVPLSGWYTDSLQPNHYTYVEDWVHTFSAGDHTLKTFADSTSVVAESNEGDNIYQHSFTWEGGVNLGWDHVIITNNAFIPDWSNLRSFIRSKYSLADTIITTEYIYSNYPGVDNQAKIRNFITDAVNNHSTQYILLGGDVDIVPYRKTFSGVVTGWDPWYDTIPCDLYYADIDGDWDGNSNGTYGEPDDNIDMYPDVWLGRASVGSLTEITRFTNRFQDYYNTTSHQTKVLLAGFDLDENTHGETTMEQYSNLLPSGYIKKKVYDSHGGNHKDTFKIALNDGQNICFHIDHGNITYLGCGSSGGMSNSDMDGLTNQPEYSIFTSIACLIGAFDESDCITEHFMNASSGGGVLSMTNSRFGWFAPGQNPQVSYSADYQKKFFDRLFNHSPARGYDFHLGKMDLITTANSNNH</sequence>
<dbReference type="Gene3D" id="2.60.40.10">
    <property type="entry name" value="Immunoglobulins"/>
    <property type="match status" value="1"/>
</dbReference>
<proteinExistence type="predicted"/>
<dbReference type="Pfam" id="PF08126">
    <property type="entry name" value="Propeptide_C25"/>
    <property type="match status" value="1"/>
</dbReference>
<feature type="domain" description="CUB" evidence="3">
    <location>
        <begin position="493"/>
        <end position="613"/>
    </location>
</feature>
<gene>
    <name evidence="4" type="ORF">DRP43_03735</name>
</gene>
<keyword evidence="2" id="KW-1015">Disulfide bond</keyword>
<dbReference type="InterPro" id="IPR035914">
    <property type="entry name" value="Sperma_CUB_dom_sf"/>
</dbReference>
<dbReference type="InterPro" id="IPR000859">
    <property type="entry name" value="CUB_dom"/>
</dbReference>
<dbReference type="InterPro" id="IPR011635">
    <property type="entry name" value="CARDB"/>
</dbReference>
<dbReference type="Gene3D" id="2.60.40.3800">
    <property type="match status" value="1"/>
</dbReference>
<evidence type="ECO:0000313" key="5">
    <source>
        <dbReference type="Proteomes" id="UP000271125"/>
    </source>
</evidence>
<dbReference type="Pfam" id="PF07705">
    <property type="entry name" value="CARDB"/>
    <property type="match status" value="1"/>
</dbReference>
<dbReference type="InterPro" id="IPR001769">
    <property type="entry name" value="Gingipain"/>
</dbReference>
<evidence type="ECO:0000256" key="1">
    <source>
        <dbReference type="ARBA" id="ARBA00022729"/>
    </source>
</evidence>
<dbReference type="InterPro" id="IPR013783">
    <property type="entry name" value="Ig-like_fold"/>
</dbReference>
<accession>A0A660SJF7</accession>
<dbReference type="SMART" id="SM00042">
    <property type="entry name" value="CUB"/>
    <property type="match status" value="2"/>
</dbReference>
<name>A0A660SJF7_UNCT6</name>
<dbReference type="GO" id="GO:0004197">
    <property type="term" value="F:cysteine-type endopeptidase activity"/>
    <property type="evidence" value="ECO:0007669"/>
    <property type="project" value="InterPro"/>
</dbReference>
<evidence type="ECO:0000313" key="4">
    <source>
        <dbReference type="EMBL" id="RKX70090.1"/>
    </source>
</evidence>
<dbReference type="CDD" id="cd00041">
    <property type="entry name" value="CUB"/>
    <property type="match status" value="1"/>
</dbReference>
<feature type="domain" description="CUB" evidence="3">
    <location>
        <begin position="278"/>
        <end position="401"/>
    </location>
</feature>
<dbReference type="SUPFAM" id="SSF49854">
    <property type="entry name" value="Spermadhesin, CUB domain"/>
    <property type="match status" value="2"/>
</dbReference>
<organism evidence="4 5">
    <name type="scientific">candidate division TA06 bacterium</name>
    <dbReference type="NCBI Taxonomy" id="2250710"/>
    <lineage>
        <taxon>Bacteria</taxon>
        <taxon>Bacteria division TA06</taxon>
    </lineage>
</organism>
<comment type="caution">
    <text evidence="4">The sequence shown here is derived from an EMBL/GenBank/DDBJ whole genome shotgun (WGS) entry which is preliminary data.</text>
</comment>
<dbReference type="Gene3D" id="3.40.50.10390">
    <property type="entry name" value="Gingipain r, domain 1"/>
    <property type="match status" value="1"/>
</dbReference>
<dbReference type="InterPro" id="IPR029031">
    <property type="entry name" value="Gingipain_N_sf"/>
</dbReference>
<dbReference type="EMBL" id="QNBD01000153">
    <property type="protein sequence ID" value="RKX70090.1"/>
    <property type="molecule type" value="Genomic_DNA"/>
</dbReference>
<dbReference type="InterPro" id="IPR012600">
    <property type="entry name" value="Propeptide_C25"/>
</dbReference>
<dbReference type="SUPFAM" id="SSF52129">
    <property type="entry name" value="Caspase-like"/>
    <property type="match status" value="1"/>
</dbReference>